<dbReference type="Proteomes" id="UP001549691">
    <property type="component" value="Unassembled WGS sequence"/>
</dbReference>
<dbReference type="InterPro" id="IPR024230">
    <property type="entry name" value="GspL_cyto_dom"/>
</dbReference>
<gene>
    <name evidence="3" type="primary">gspL</name>
    <name evidence="3" type="ORF">ABXR19_14220</name>
</gene>
<comment type="caution">
    <text evidence="3">The sequence shown here is derived from an EMBL/GenBank/DDBJ whole genome shotgun (WGS) entry which is preliminary data.</text>
</comment>
<keyword evidence="4" id="KW-1185">Reference proteome</keyword>
<dbReference type="EMBL" id="JBEWZI010000016">
    <property type="protein sequence ID" value="MET7015342.1"/>
    <property type="molecule type" value="Genomic_DNA"/>
</dbReference>
<accession>A0ABV2TQQ8</accession>
<reference evidence="3 4" key="1">
    <citation type="submission" date="2024-07" db="EMBL/GenBank/DDBJ databases">
        <title>Uliginosibacterium flavum JJ3220;KACC:17644.</title>
        <authorList>
            <person name="Kim M.K."/>
        </authorList>
    </citation>
    <scope>NUCLEOTIDE SEQUENCE [LARGE SCALE GENOMIC DNA]</scope>
    <source>
        <strain evidence="3 4">KACC:17644</strain>
    </source>
</reference>
<name>A0ABV2TQQ8_9RHOO</name>
<sequence length="355" mass="37907">MTSPIKILRVRVAAAGLSASPVDWVALDTTGRALERGCSPLSQLPATAELELVIPARMVALHTLELPAGTGKHEAAVIRQQLEDRVLGELTASHIVKGERLGSKLSVWLVSRDWLLSVLAACGAAGLVPARVLPEQALLAAQSFAETEGGFVYRTSTGACGTLPEEALLEPVCGEALTKIENLLGAPRALNIDLLQGLPSLRQASRLSRPQLKLAGFMLLALAGIWLLSLVLSWRQLASQETALREAIRQNFAAANPGVPIIDPILQWRQLHGKQAAKGGDALDQLAQLAEQAPVAIHPTRIEAESAALKLTLSMSDAELLKPVLHEKNIGFDIQTTDNGLQQITISRTAERAQP</sequence>
<keyword evidence="1" id="KW-1133">Transmembrane helix</keyword>
<feature type="transmembrane region" description="Helical" evidence="1">
    <location>
        <begin position="212"/>
        <end position="234"/>
    </location>
</feature>
<dbReference type="RefSeq" id="WP_354601801.1">
    <property type="nucleotide sequence ID" value="NZ_JBEWZI010000016.1"/>
</dbReference>
<protein>
    <submittedName>
        <fullName evidence="3">Type II secretion system protein GspL</fullName>
    </submittedName>
</protein>
<evidence type="ECO:0000259" key="2">
    <source>
        <dbReference type="Pfam" id="PF05134"/>
    </source>
</evidence>
<dbReference type="InterPro" id="IPR007812">
    <property type="entry name" value="T2SS_protein-GspL"/>
</dbReference>
<dbReference type="Pfam" id="PF05134">
    <property type="entry name" value="T2SSL"/>
    <property type="match status" value="1"/>
</dbReference>
<keyword evidence="1" id="KW-0472">Membrane</keyword>
<dbReference type="InterPro" id="IPR043129">
    <property type="entry name" value="ATPase_NBD"/>
</dbReference>
<dbReference type="SUPFAM" id="SSF53067">
    <property type="entry name" value="Actin-like ATPase domain"/>
    <property type="match status" value="1"/>
</dbReference>
<dbReference type="NCBIfam" id="TIGR01709">
    <property type="entry name" value="typeII_sec_gspL"/>
    <property type="match status" value="1"/>
</dbReference>
<evidence type="ECO:0000256" key="1">
    <source>
        <dbReference type="SAM" id="Phobius"/>
    </source>
</evidence>
<dbReference type="Gene3D" id="3.30.420.380">
    <property type="match status" value="1"/>
</dbReference>
<feature type="domain" description="GspL cytoplasmic actin-ATPase-like" evidence="2">
    <location>
        <begin position="36"/>
        <end position="140"/>
    </location>
</feature>
<organism evidence="3 4">
    <name type="scientific">Uliginosibacterium flavum</name>
    <dbReference type="NCBI Taxonomy" id="1396831"/>
    <lineage>
        <taxon>Bacteria</taxon>
        <taxon>Pseudomonadati</taxon>
        <taxon>Pseudomonadota</taxon>
        <taxon>Betaproteobacteria</taxon>
        <taxon>Rhodocyclales</taxon>
        <taxon>Zoogloeaceae</taxon>
        <taxon>Uliginosibacterium</taxon>
    </lineage>
</organism>
<keyword evidence="1" id="KW-0812">Transmembrane</keyword>
<evidence type="ECO:0000313" key="4">
    <source>
        <dbReference type="Proteomes" id="UP001549691"/>
    </source>
</evidence>
<evidence type="ECO:0000313" key="3">
    <source>
        <dbReference type="EMBL" id="MET7015342.1"/>
    </source>
</evidence>
<proteinExistence type="predicted"/>